<dbReference type="InterPro" id="IPR041375">
    <property type="entry name" value="VapC45_PIN-like"/>
</dbReference>
<accession>A0ABR9U820</accession>
<gene>
    <name evidence="2" type="ORF">IQ236_05070</name>
</gene>
<comment type="caution">
    <text evidence="2">The sequence shown here is derived from an EMBL/GenBank/DDBJ whole genome shotgun (WGS) entry which is preliminary data.</text>
</comment>
<evidence type="ECO:0000313" key="2">
    <source>
        <dbReference type="EMBL" id="MBE9142593.1"/>
    </source>
</evidence>
<name>A0ABR9U820_9CYAN</name>
<keyword evidence="3" id="KW-1185">Reference proteome</keyword>
<evidence type="ECO:0000313" key="3">
    <source>
        <dbReference type="Proteomes" id="UP000640725"/>
    </source>
</evidence>
<dbReference type="Proteomes" id="UP000640725">
    <property type="component" value="Unassembled WGS sequence"/>
</dbReference>
<organism evidence="2 3">
    <name type="scientific">Planktothrix mougeotii LEGE 06226</name>
    <dbReference type="NCBI Taxonomy" id="1828728"/>
    <lineage>
        <taxon>Bacteria</taxon>
        <taxon>Bacillati</taxon>
        <taxon>Cyanobacteriota</taxon>
        <taxon>Cyanophyceae</taxon>
        <taxon>Oscillatoriophycideae</taxon>
        <taxon>Oscillatoriales</taxon>
        <taxon>Microcoleaceae</taxon>
        <taxon>Planktothrix</taxon>
    </lineage>
</organism>
<reference evidence="2 3" key="1">
    <citation type="submission" date="2020-10" db="EMBL/GenBank/DDBJ databases">
        <authorList>
            <person name="Castelo-Branco R."/>
            <person name="Eusebio N."/>
            <person name="Adriana R."/>
            <person name="Vieira A."/>
            <person name="Brugerolle De Fraissinette N."/>
            <person name="Rezende De Castro R."/>
            <person name="Schneider M.P."/>
            <person name="Vasconcelos V."/>
            <person name="Leao P.N."/>
        </authorList>
    </citation>
    <scope>NUCLEOTIDE SEQUENCE [LARGE SCALE GENOMIC DNA]</scope>
    <source>
        <strain evidence="2 3">LEGE 06226</strain>
    </source>
</reference>
<proteinExistence type="predicted"/>
<dbReference type="RefSeq" id="WP_193868258.1">
    <property type="nucleotide sequence ID" value="NZ_JADEWU010000007.1"/>
</dbReference>
<evidence type="ECO:0000259" key="1">
    <source>
        <dbReference type="Pfam" id="PF18478"/>
    </source>
</evidence>
<sequence length="137" mass="15765">MTYHYTYFIDRALGKSLGDALQSLGVKIEFHHDHFPPDSPDTEWLPIVSQQGWVVLTKDDNISRNILEVEQIAHSQARVFILVSGNLSRQDVINIFVNAIDKIEKITQGNQAPFIAKIYRPAKVSMWLNRVQLRKHI</sequence>
<protein>
    <recommendedName>
        <fullName evidence="1">VapC45 PIN like domain-containing protein</fullName>
    </recommendedName>
</protein>
<dbReference type="EMBL" id="JADEWU010000007">
    <property type="protein sequence ID" value="MBE9142593.1"/>
    <property type="molecule type" value="Genomic_DNA"/>
</dbReference>
<feature type="domain" description="VapC45 PIN like" evidence="1">
    <location>
        <begin position="7"/>
        <end position="83"/>
    </location>
</feature>
<dbReference type="Pfam" id="PF18478">
    <property type="entry name" value="PIN_10"/>
    <property type="match status" value="1"/>
</dbReference>